<name>A0A6C0KGY4_9ZZZZ</name>
<evidence type="ECO:0000313" key="4">
    <source>
        <dbReference type="EMBL" id="QHU16461.1"/>
    </source>
</evidence>
<accession>A0A6C0KGY4</accession>
<organism evidence="4">
    <name type="scientific">viral metagenome</name>
    <dbReference type="NCBI Taxonomy" id="1070528"/>
    <lineage>
        <taxon>unclassified sequences</taxon>
        <taxon>metagenomes</taxon>
        <taxon>organismal metagenomes</taxon>
    </lineage>
</organism>
<sequence>MPKKYIKESCAPNKNKNNSNFTCYSEEALLNMKNIWNKKHPDIHIQSNNPKEIWNNFKFLMNNTCNKESCWLKQEFIKHNLDKNLLNYTFAPTSPSSWKSNPNQWLTSLDIIKVMTQYEHSYPYFSFIGPSPIDYDSKDSYSNDICVWNELCHFNLLDFYKKNKCKIGIIFNLDKHTLPGSHWVSLFIDTKKKYIYYFDSTGYSIPPQIKKLVNNIKKQASDMKEKYTLKINTKQHQKGDSECGIYCLFFIIEMLKNKDFKYFLNQDITDKTIEKFRNIYFNNH</sequence>
<dbReference type="EMBL" id="MN740883">
    <property type="protein sequence ID" value="QHU16461.1"/>
    <property type="molecule type" value="Genomic_DNA"/>
</dbReference>
<dbReference type="Gene3D" id="3.40.395.10">
    <property type="entry name" value="Adenoviral Proteinase, Chain A"/>
    <property type="match status" value="1"/>
</dbReference>
<evidence type="ECO:0000259" key="3">
    <source>
        <dbReference type="PROSITE" id="PS50600"/>
    </source>
</evidence>
<dbReference type="InterPro" id="IPR003653">
    <property type="entry name" value="Peptidase_C48_C"/>
</dbReference>
<dbReference type="PROSITE" id="PS50600">
    <property type="entry name" value="ULP_PROTEASE"/>
    <property type="match status" value="1"/>
</dbReference>
<proteinExistence type="predicted"/>
<keyword evidence="2" id="KW-0378">Hydrolase</keyword>
<dbReference type="Pfam" id="PF02902">
    <property type="entry name" value="Peptidase_C48"/>
    <property type="match status" value="1"/>
</dbReference>
<feature type="domain" description="Ubiquitin-like protease family profile" evidence="3">
    <location>
        <begin position="43"/>
        <end position="254"/>
    </location>
</feature>
<dbReference type="InterPro" id="IPR038765">
    <property type="entry name" value="Papain-like_cys_pep_sf"/>
</dbReference>
<dbReference type="SUPFAM" id="SSF54001">
    <property type="entry name" value="Cysteine proteinases"/>
    <property type="match status" value="1"/>
</dbReference>
<keyword evidence="1" id="KW-0645">Protease</keyword>
<dbReference type="GO" id="GO:0008234">
    <property type="term" value="F:cysteine-type peptidase activity"/>
    <property type="evidence" value="ECO:0007669"/>
    <property type="project" value="InterPro"/>
</dbReference>
<dbReference type="AlphaFoldDB" id="A0A6C0KGY4"/>
<dbReference type="GO" id="GO:0006508">
    <property type="term" value="P:proteolysis"/>
    <property type="evidence" value="ECO:0007669"/>
    <property type="project" value="UniProtKB-KW"/>
</dbReference>
<protein>
    <recommendedName>
        <fullName evidence="3">Ubiquitin-like protease family profile domain-containing protein</fullName>
    </recommendedName>
</protein>
<reference evidence="4" key="1">
    <citation type="journal article" date="2020" name="Nature">
        <title>Giant virus diversity and host interactions through global metagenomics.</title>
        <authorList>
            <person name="Schulz F."/>
            <person name="Roux S."/>
            <person name="Paez-Espino D."/>
            <person name="Jungbluth S."/>
            <person name="Walsh D.A."/>
            <person name="Denef V.J."/>
            <person name="McMahon K.D."/>
            <person name="Konstantinidis K.T."/>
            <person name="Eloe-Fadrosh E.A."/>
            <person name="Kyrpides N.C."/>
            <person name="Woyke T."/>
        </authorList>
    </citation>
    <scope>NUCLEOTIDE SEQUENCE</scope>
    <source>
        <strain evidence="4">GVMAG-S-3300011013-78</strain>
    </source>
</reference>
<evidence type="ECO:0000256" key="2">
    <source>
        <dbReference type="ARBA" id="ARBA00022801"/>
    </source>
</evidence>
<evidence type="ECO:0000256" key="1">
    <source>
        <dbReference type="ARBA" id="ARBA00022670"/>
    </source>
</evidence>